<dbReference type="Proteomes" id="UP000199136">
    <property type="component" value="Unassembled WGS sequence"/>
</dbReference>
<dbReference type="InterPro" id="IPR001761">
    <property type="entry name" value="Peripla_BP/Lac1_sug-bd_dom"/>
</dbReference>
<dbReference type="Pfam" id="PF00356">
    <property type="entry name" value="LacI"/>
    <property type="match status" value="1"/>
</dbReference>
<keyword evidence="1" id="KW-0805">Transcription regulation</keyword>
<accession>A0A1I5VEL6</accession>
<dbReference type="OrthoDB" id="9798934at2"/>
<evidence type="ECO:0000313" key="6">
    <source>
        <dbReference type="EMBL" id="SFQ05939.1"/>
    </source>
</evidence>
<evidence type="ECO:0000256" key="2">
    <source>
        <dbReference type="ARBA" id="ARBA00023125"/>
    </source>
</evidence>
<feature type="domain" description="HTH cro/C1-type" evidence="5">
    <location>
        <begin position="3"/>
        <end position="29"/>
    </location>
</feature>
<dbReference type="Gene3D" id="1.10.260.40">
    <property type="entry name" value="lambda repressor-like DNA-binding domains"/>
    <property type="match status" value="1"/>
</dbReference>
<dbReference type="PROSITE" id="PS00356">
    <property type="entry name" value="HTH_LACI_1"/>
    <property type="match status" value="1"/>
</dbReference>
<protein>
    <submittedName>
        <fullName evidence="6">Transcriptional regulator, LacI family</fullName>
    </submittedName>
</protein>
<dbReference type="SMART" id="SM00354">
    <property type="entry name" value="HTH_LACI"/>
    <property type="match status" value="1"/>
</dbReference>
<dbReference type="PANTHER" id="PTHR30146">
    <property type="entry name" value="LACI-RELATED TRANSCRIPTIONAL REPRESSOR"/>
    <property type="match status" value="1"/>
</dbReference>
<evidence type="ECO:0000259" key="5">
    <source>
        <dbReference type="PROSITE" id="PS50943"/>
    </source>
</evidence>
<dbReference type="InterPro" id="IPR001387">
    <property type="entry name" value="Cro/C1-type_HTH"/>
</dbReference>
<dbReference type="RefSeq" id="WP_092479562.1">
    <property type="nucleotide sequence ID" value="NZ_FOXW01000001.1"/>
</dbReference>
<dbReference type="STRING" id="82801.SAMN04488506_0506"/>
<feature type="domain" description="HTH lacI-type" evidence="4">
    <location>
        <begin position="6"/>
        <end position="61"/>
    </location>
</feature>
<keyword evidence="7" id="KW-1185">Reference proteome</keyword>
<dbReference type="GO" id="GO:0003700">
    <property type="term" value="F:DNA-binding transcription factor activity"/>
    <property type="evidence" value="ECO:0007669"/>
    <property type="project" value="TreeGrafter"/>
</dbReference>
<organism evidence="6 7">
    <name type="scientific">Desemzia incerta</name>
    <dbReference type="NCBI Taxonomy" id="82801"/>
    <lineage>
        <taxon>Bacteria</taxon>
        <taxon>Bacillati</taxon>
        <taxon>Bacillota</taxon>
        <taxon>Bacilli</taxon>
        <taxon>Lactobacillales</taxon>
        <taxon>Carnobacteriaceae</taxon>
        <taxon>Desemzia</taxon>
    </lineage>
</organism>
<dbReference type="SUPFAM" id="SSF47413">
    <property type="entry name" value="lambda repressor-like DNA-binding domains"/>
    <property type="match status" value="1"/>
</dbReference>
<evidence type="ECO:0000256" key="1">
    <source>
        <dbReference type="ARBA" id="ARBA00023015"/>
    </source>
</evidence>
<dbReference type="PROSITE" id="PS50932">
    <property type="entry name" value="HTH_LACI_2"/>
    <property type="match status" value="1"/>
</dbReference>
<dbReference type="Gene3D" id="3.40.50.2300">
    <property type="match status" value="2"/>
</dbReference>
<keyword evidence="2" id="KW-0238">DNA-binding</keyword>
<dbReference type="GO" id="GO:0000976">
    <property type="term" value="F:transcription cis-regulatory region binding"/>
    <property type="evidence" value="ECO:0007669"/>
    <property type="project" value="TreeGrafter"/>
</dbReference>
<dbReference type="AlphaFoldDB" id="A0A1I5VEL6"/>
<dbReference type="CDD" id="cd01392">
    <property type="entry name" value="HTH_LacI"/>
    <property type="match status" value="1"/>
</dbReference>
<dbReference type="InterPro" id="IPR000843">
    <property type="entry name" value="HTH_LacI"/>
</dbReference>
<sequence length="348" mass="39126">MAKKKVTLKDIAKAANVSGTTISRYLNGKFDYMSADTRQTIERVIKELEYRPSNIARSLKSQKSMLLGAVIADIENPFSNTIIKGLSDRANELNYSLMVAVSDGSKEREQKHIQRFLDNRVDGLVINTVGENEDYLVSLKNEHVPIVLLDKSMSDKSYDCITSNNYDLSKELTQHLVEEGFASIGYFTPTIKSNTVQQSRSQALEDVLKDHSEIEMKQYVMAKGQTDLLIEAIESFFKLPEPRVLIAANGLILLNVLKEIEKMGKRIAVDYGICGFDDILAASIISPGITTVAQNSYGLGKESASLLVQKINEDKEEYSIIYKELPGELKIRKSTRVEEWNRKDEINE</sequence>
<reference evidence="6 7" key="1">
    <citation type="submission" date="2016-10" db="EMBL/GenBank/DDBJ databases">
        <authorList>
            <person name="de Groot N.N."/>
        </authorList>
    </citation>
    <scope>NUCLEOTIDE SEQUENCE [LARGE SCALE GENOMIC DNA]</scope>
    <source>
        <strain evidence="6 7">DSM 20581</strain>
    </source>
</reference>
<evidence type="ECO:0000256" key="3">
    <source>
        <dbReference type="ARBA" id="ARBA00023163"/>
    </source>
</evidence>
<proteinExistence type="predicted"/>
<dbReference type="CDD" id="cd06283">
    <property type="entry name" value="PBP1_RegR_EndR_KdgR-like"/>
    <property type="match status" value="1"/>
</dbReference>
<dbReference type="SUPFAM" id="SSF53822">
    <property type="entry name" value="Periplasmic binding protein-like I"/>
    <property type="match status" value="1"/>
</dbReference>
<name>A0A1I5VEL6_9LACT</name>
<dbReference type="PROSITE" id="PS50943">
    <property type="entry name" value="HTH_CROC1"/>
    <property type="match status" value="1"/>
</dbReference>
<dbReference type="Pfam" id="PF00532">
    <property type="entry name" value="Peripla_BP_1"/>
    <property type="match status" value="1"/>
</dbReference>
<evidence type="ECO:0000313" key="7">
    <source>
        <dbReference type="Proteomes" id="UP000199136"/>
    </source>
</evidence>
<dbReference type="EMBL" id="FOXW01000001">
    <property type="protein sequence ID" value="SFQ05939.1"/>
    <property type="molecule type" value="Genomic_DNA"/>
</dbReference>
<dbReference type="PANTHER" id="PTHR30146:SF145">
    <property type="entry name" value="RIBOSE OPERON REPRESSOR"/>
    <property type="match status" value="1"/>
</dbReference>
<evidence type="ECO:0000259" key="4">
    <source>
        <dbReference type="PROSITE" id="PS50932"/>
    </source>
</evidence>
<dbReference type="InterPro" id="IPR010982">
    <property type="entry name" value="Lambda_DNA-bd_dom_sf"/>
</dbReference>
<gene>
    <name evidence="6" type="ORF">SAMN04488506_0506</name>
</gene>
<dbReference type="InterPro" id="IPR028082">
    <property type="entry name" value="Peripla_BP_I"/>
</dbReference>
<keyword evidence="3" id="KW-0804">Transcription</keyword>